<dbReference type="GO" id="GO:0043531">
    <property type="term" value="F:ADP binding"/>
    <property type="evidence" value="ECO:0007669"/>
    <property type="project" value="InterPro"/>
</dbReference>
<dbReference type="PANTHER" id="PTHR47691:SF3">
    <property type="entry name" value="HTH-TYPE TRANSCRIPTIONAL REGULATOR RV0890C-RELATED"/>
    <property type="match status" value="1"/>
</dbReference>
<dbReference type="CDD" id="cd07302">
    <property type="entry name" value="CHD"/>
    <property type="match status" value="1"/>
</dbReference>
<evidence type="ECO:0000259" key="2">
    <source>
        <dbReference type="PROSITE" id="PS50125"/>
    </source>
</evidence>
<reference evidence="4" key="1">
    <citation type="submission" date="2017-09" db="EMBL/GenBank/DDBJ databases">
        <title>Depth-based differentiation of microbial function through sediment-hosted aquifers and enrichment of novel symbionts in the deep terrestrial subsurface.</title>
        <authorList>
            <person name="Probst A.J."/>
            <person name="Ladd B."/>
            <person name="Jarett J.K."/>
            <person name="Geller-Mcgrath D.E."/>
            <person name="Sieber C.M.K."/>
            <person name="Emerson J.B."/>
            <person name="Anantharaman K."/>
            <person name="Thomas B.C."/>
            <person name="Malmstrom R."/>
            <person name="Stieglmeier M."/>
            <person name="Klingl A."/>
            <person name="Woyke T."/>
            <person name="Ryan C.M."/>
            <person name="Banfield J.F."/>
        </authorList>
    </citation>
    <scope>NUCLEOTIDE SEQUENCE [LARGE SCALE GENOMIC DNA]</scope>
</reference>
<dbReference type="Gene3D" id="3.30.70.1230">
    <property type="entry name" value="Nucleotide cyclase"/>
    <property type="match status" value="1"/>
</dbReference>
<evidence type="ECO:0000256" key="1">
    <source>
        <dbReference type="PROSITE-ProRule" id="PRU00339"/>
    </source>
</evidence>
<dbReference type="PROSITE" id="PS50125">
    <property type="entry name" value="GUANYLATE_CYCLASE_2"/>
    <property type="match status" value="1"/>
</dbReference>
<dbReference type="Gene3D" id="3.40.50.300">
    <property type="entry name" value="P-loop containing nucleotide triphosphate hydrolases"/>
    <property type="match status" value="1"/>
</dbReference>
<protein>
    <recommendedName>
        <fullName evidence="2">Guanylate cyclase domain-containing protein</fullName>
    </recommendedName>
</protein>
<evidence type="ECO:0000313" key="4">
    <source>
        <dbReference type="Proteomes" id="UP000229307"/>
    </source>
</evidence>
<dbReference type="SMART" id="SM00028">
    <property type="entry name" value="TPR"/>
    <property type="match status" value="3"/>
</dbReference>
<dbReference type="GO" id="GO:0035556">
    <property type="term" value="P:intracellular signal transduction"/>
    <property type="evidence" value="ECO:0007669"/>
    <property type="project" value="InterPro"/>
</dbReference>
<dbReference type="InterPro" id="IPR001054">
    <property type="entry name" value="A/G_cyclase"/>
</dbReference>
<dbReference type="InterPro" id="IPR029787">
    <property type="entry name" value="Nucleotide_cyclase"/>
</dbReference>
<dbReference type="SMART" id="SM00044">
    <property type="entry name" value="CYCc"/>
    <property type="match status" value="1"/>
</dbReference>
<dbReference type="Pfam" id="PF00211">
    <property type="entry name" value="Guanylate_cyc"/>
    <property type="match status" value="1"/>
</dbReference>
<name>A0A2M7S6E3_9BACT</name>
<dbReference type="Pfam" id="PF00931">
    <property type="entry name" value="NB-ARC"/>
    <property type="match status" value="1"/>
</dbReference>
<comment type="caution">
    <text evidence="3">The sequence shown here is derived from an EMBL/GenBank/DDBJ whole genome shotgun (WGS) entry which is preliminary data.</text>
</comment>
<dbReference type="PROSITE" id="PS50005">
    <property type="entry name" value="TPR"/>
    <property type="match status" value="1"/>
</dbReference>
<sequence>MELPKGIVTIIFTDIQGSTDLWEKLGNKFKPVLEDHNNILRKACSEYNGIEVRFEGDSYMLAFTKPRDAISFAVKAQYDLSNHKWPKEVGTILVRMGMHTGEPLTIGKEYFGSMVNKAKRVQDATHGGQILISAETAESVKDNLPMLKLQESESKHSAMHDARCTKNEVSLIDLKFHRLKGLERQEQLFQVTHPSLPKMKFPAPRTLAQVKHNLPVEMTSFIDREDARKTVKDMLKDKETRLITITGTGGMGKTRLALHIAAESIDEFPDGVWFVELAEVKDKENVVPEICLALGLMPTPGLEPQKQLGYYLQNKKTLIILDNFEQVTAAASYIQEIFAKAQFAKAIVTTRIPLNLPGEILYELSPLSAPIQPLAFSIQHLADLSQYASVMLFLERASRLKQGFKMTKENSSAIASICTTLEGIPLAIELASSKIKYMTPQEIQVQLIDKFKVLSTPSPGISPRHQKLYNTIDWSYQLLTEQEKQLFAQLSVFSGGFFLEAAQEICQLPENVAQGFSPAVSELIYSLKDKSLLSTKEVLGKTRFSMLEIVREYAKSKLKKEELKIIAERHAKYFLKAAIEYCGGLEGPEPEKYIVPVKEEVENVRAGMDWAINDKNGELAFGYAEPLTKGVLSDYYYLGDDGVSLMKEKRQRLERALPIIEQTYGECSYQVAEIKCLLPSFYITYGFKHEYDKVQQLTKEAVEIAQKIDDKPLLARALFCFGRSFFKPDPLRAKELVEKSLSISKYQQDKRFTSRILYMLSVISDSLGDTKSAREYAQESMKIVEEIKWKIGVLGSLQHCGWIEFVAGNFNEAEKLYKRALTLNGDDGGKLTIRESLKGLCRIAMAQKKYIEARKFSEQVLQQDLEANVPFRVGWSFCSLGRISYAEHKYEEAKRFFKQALQLIPETNLHPFAGDSLYNFGLMAWESEEKEKAVIFQVGVDKIWKELQVIDSSKLKGIANELARLEKEMGKEAFEKAKAKAEAMSIDEIVKLALED</sequence>
<dbReference type="GO" id="GO:0004016">
    <property type="term" value="F:adenylate cyclase activity"/>
    <property type="evidence" value="ECO:0007669"/>
    <property type="project" value="UniProtKB-ARBA"/>
</dbReference>
<feature type="repeat" description="TPR" evidence="1">
    <location>
        <begin position="874"/>
        <end position="907"/>
    </location>
</feature>
<dbReference type="Proteomes" id="UP000229307">
    <property type="component" value="Unassembled WGS sequence"/>
</dbReference>
<dbReference type="InterPro" id="IPR027417">
    <property type="entry name" value="P-loop_NTPase"/>
</dbReference>
<feature type="domain" description="Guanylate cyclase" evidence="2">
    <location>
        <begin position="9"/>
        <end position="122"/>
    </location>
</feature>
<proteinExistence type="predicted"/>
<dbReference type="SUPFAM" id="SSF48452">
    <property type="entry name" value="TPR-like"/>
    <property type="match status" value="2"/>
</dbReference>
<dbReference type="PANTHER" id="PTHR47691">
    <property type="entry name" value="REGULATOR-RELATED"/>
    <property type="match status" value="1"/>
</dbReference>
<evidence type="ECO:0000313" key="3">
    <source>
        <dbReference type="EMBL" id="PIZ15125.1"/>
    </source>
</evidence>
<keyword evidence="1" id="KW-0802">TPR repeat</keyword>
<organism evidence="3 4">
    <name type="scientific">Candidatus Desantisbacteria bacterium CG_4_10_14_0_8_um_filter_48_22</name>
    <dbReference type="NCBI Taxonomy" id="1974543"/>
    <lineage>
        <taxon>Bacteria</taxon>
        <taxon>Candidatus Desantisiibacteriota</taxon>
    </lineage>
</organism>
<accession>A0A2M7S6E3</accession>
<dbReference type="InterPro" id="IPR002182">
    <property type="entry name" value="NB-ARC"/>
</dbReference>
<dbReference type="GO" id="GO:0009190">
    <property type="term" value="P:cyclic nucleotide biosynthetic process"/>
    <property type="evidence" value="ECO:0007669"/>
    <property type="project" value="InterPro"/>
</dbReference>
<dbReference type="InterPro" id="IPR011990">
    <property type="entry name" value="TPR-like_helical_dom_sf"/>
</dbReference>
<dbReference type="Gene3D" id="1.25.40.10">
    <property type="entry name" value="Tetratricopeptide repeat domain"/>
    <property type="match status" value="1"/>
</dbReference>
<dbReference type="AlphaFoldDB" id="A0A2M7S6E3"/>
<dbReference type="Pfam" id="PF13181">
    <property type="entry name" value="TPR_8"/>
    <property type="match status" value="1"/>
</dbReference>
<gene>
    <name evidence="3" type="ORF">COY52_10355</name>
</gene>
<dbReference type="SUPFAM" id="SSF52540">
    <property type="entry name" value="P-loop containing nucleoside triphosphate hydrolases"/>
    <property type="match status" value="1"/>
</dbReference>
<dbReference type="PRINTS" id="PR00364">
    <property type="entry name" value="DISEASERSIST"/>
</dbReference>
<dbReference type="InterPro" id="IPR019734">
    <property type="entry name" value="TPR_rpt"/>
</dbReference>
<dbReference type="EMBL" id="PFMR01000280">
    <property type="protein sequence ID" value="PIZ15125.1"/>
    <property type="molecule type" value="Genomic_DNA"/>
</dbReference>
<dbReference type="SUPFAM" id="SSF55073">
    <property type="entry name" value="Nucleotide cyclase"/>
    <property type="match status" value="1"/>
</dbReference>